<dbReference type="InterPro" id="IPR041489">
    <property type="entry name" value="PDZ_6"/>
</dbReference>
<dbReference type="CDD" id="cd00136">
    <property type="entry name" value="PDZ_canonical"/>
    <property type="match status" value="1"/>
</dbReference>
<dbReference type="AlphaFoldDB" id="A0A8K0KDE3"/>
<dbReference type="GO" id="GO:0005737">
    <property type="term" value="C:cytoplasm"/>
    <property type="evidence" value="ECO:0007669"/>
    <property type="project" value="TreeGrafter"/>
</dbReference>
<keyword evidence="9" id="KW-1185">Reference proteome</keyword>
<dbReference type="InterPro" id="IPR001841">
    <property type="entry name" value="Znf_RING"/>
</dbReference>
<accession>A0A8K0KDE3</accession>
<evidence type="ECO:0000256" key="1">
    <source>
        <dbReference type="ARBA" id="ARBA00022723"/>
    </source>
</evidence>
<dbReference type="GO" id="GO:0061630">
    <property type="term" value="F:ubiquitin protein ligase activity"/>
    <property type="evidence" value="ECO:0007669"/>
    <property type="project" value="TreeGrafter"/>
</dbReference>
<keyword evidence="2 4" id="KW-0863">Zinc-finger</keyword>
<organism evidence="8 9">
    <name type="scientific">Ladona fulva</name>
    <name type="common">Scarce chaser dragonfly</name>
    <name type="synonym">Libellula fulva</name>
    <dbReference type="NCBI Taxonomy" id="123851"/>
    <lineage>
        <taxon>Eukaryota</taxon>
        <taxon>Metazoa</taxon>
        <taxon>Ecdysozoa</taxon>
        <taxon>Arthropoda</taxon>
        <taxon>Hexapoda</taxon>
        <taxon>Insecta</taxon>
        <taxon>Pterygota</taxon>
        <taxon>Palaeoptera</taxon>
        <taxon>Odonata</taxon>
        <taxon>Epiprocta</taxon>
        <taxon>Anisoptera</taxon>
        <taxon>Libelluloidea</taxon>
        <taxon>Libellulidae</taxon>
        <taxon>Ladona</taxon>
    </lineage>
</organism>
<dbReference type="PANTHER" id="PTHR45877">
    <property type="entry name" value="E3 UBIQUITIN-PROTEIN LIGASE SIAH2"/>
    <property type="match status" value="1"/>
</dbReference>
<dbReference type="GO" id="GO:0043161">
    <property type="term" value="P:proteasome-mediated ubiquitin-dependent protein catabolic process"/>
    <property type="evidence" value="ECO:0007669"/>
    <property type="project" value="TreeGrafter"/>
</dbReference>
<dbReference type="SUPFAM" id="SSF57850">
    <property type="entry name" value="RING/U-box"/>
    <property type="match status" value="1"/>
</dbReference>
<dbReference type="InterPro" id="IPR004162">
    <property type="entry name" value="SINA-like_animal"/>
</dbReference>
<dbReference type="Pfam" id="PF17820">
    <property type="entry name" value="PDZ_6"/>
    <property type="match status" value="1"/>
</dbReference>
<dbReference type="Pfam" id="PF21362">
    <property type="entry name" value="Sina_RING"/>
    <property type="match status" value="1"/>
</dbReference>
<dbReference type="PROSITE" id="PS50089">
    <property type="entry name" value="ZF_RING_2"/>
    <property type="match status" value="1"/>
</dbReference>
<feature type="domain" description="PDZ" evidence="7">
    <location>
        <begin position="1"/>
        <end position="80"/>
    </location>
</feature>
<evidence type="ECO:0000259" key="7">
    <source>
        <dbReference type="PROSITE" id="PS50106"/>
    </source>
</evidence>
<dbReference type="SMART" id="SM00228">
    <property type="entry name" value="PDZ"/>
    <property type="match status" value="1"/>
</dbReference>
<dbReference type="SUPFAM" id="SSF50156">
    <property type="entry name" value="PDZ domain-like"/>
    <property type="match status" value="1"/>
</dbReference>
<evidence type="ECO:0000256" key="5">
    <source>
        <dbReference type="SAM" id="MobiDB-lite"/>
    </source>
</evidence>
<dbReference type="Gene3D" id="3.30.40.10">
    <property type="entry name" value="Zinc/RING finger domain, C3HC4 (zinc finger)"/>
    <property type="match status" value="1"/>
</dbReference>
<comment type="caution">
    <text evidence="8">The sequence shown here is derived from an EMBL/GenBank/DDBJ whole genome shotgun (WGS) entry which is preliminary data.</text>
</comment>
<reference evidence="8" key="2">
    <citation type="submission" date="2017-10" db="EMBL/GenBank/DDBJ databases">
        <title>Ladona fulva Genome sequencing and assembly.</title>
        <authorList>
            <person name="Murali S."/>
            <person name="Richards S."/>
            <person name="Bandaranaike D."/>
            <person name="Bellair M."/>
            <person name="Blankenburg K."/>
            <person name="Chao H."/>
            <person name="Dinh H."/>
            <person name="Doddapaneni H."/>
            <person name="Dugan-Rocha S."/>
            <person name="Elkadiri S."/>
            <person name="Gnanaolivu R."/>
            <person name="Hernandez B."/>
            <person name="Skinner E."/>
            <person name="Javaid M."/>
            <person name="Lee S."/>
            <person name="Li M."/>
            <person name="Ming W."/>
            <person name="Munidasa M."/>
            <person name="Muniz J."/>
            <person name="Nguyen L."/>
            <person name="Hughes D."/>
            <person name="Osuji N."/>
            <person name="Pu L.-L."/>
            <person name="Puazo M."/>
            <person name="Qu C."/>
            <person name="Quiroz J."/>
            <person name="Raj R."/>
            <person name="Weissenberger G."/>
            <person name="Xin Y."/>
            <person name="Zou X."/>
            <person name="Han Y."/>
            <person name="Worley K."/>
            <person name="Muzny D."/>
            <person name="Gibbs R."/>
        </authorList>
    </citation>
    <scope>NUCLEOTIDE SEQUENCE</scope>
    <source>
        <strain evidence="8">Sampled in the wild</strain>
    </source>
</reference>
<dbReference type="GO" id="GO:0031624">
    <property type="term" value="F:ubiquitin conjugating enzyme binding"/>
    <property type="evidence" value="ECO:0007669"/>
    <property type="project" value="TreeGrafter"/>
</dbReference>
<evidence type="ECO:0000256" key="4">
    <source>
        <dbReference type="PROSITE-ProRule" id="PRU00175"/>
    </source>
</evidence>
<name>A0A8K0KDE3_LADFU</name>
<dbReference type="InterPro" id="IPR036034">
    <property type="entry name" value="PDZ_sf"/>
</dbReference>
<evidence type="ECO:0000259" key="6">
    <source>
        <dbReference type="PROSITE" id="PS50089"/>
    </source>
</evidence>
<evidence type="ECO:0000256" key="3">
    <source>
        <dbReference type="ARBA" id="ARBA00022833"/>
    </source>
</evidence>
<protein>
    <submittedName>
        <fullName evidence="8">Uncharacterized protein</fullName>
    </submittedName>
</protein>
<gene>
    <name evidence="8" type="ORF">J437_LFUL011223</name>
</gene>
<keyword evidence="3" id="KW-0862">Zinc</keyword>
<sequence>MQGVYLGGSLGLSICRTPQHPYPWVSSVTKGGAAEEAGLAPGDYLLHINNTPLLGLSVNSVATVVREADGVIEVIYWRPEGEDASLTSMLCIQRLVPKMDDILTAITCPICFEVPGIAIQCTNGHLLCLACRRRSFKCPICRTPLRTPSGIPLGGRNLLAEQLRSSLLGSATSHEAETKPKPTSETNNEPPSQQKQKKDHIICTVKY</sequence>
<dbReference type="InterPro" id="IPR013083">
    <property type="entry name" value="Znf_RING/FYVE/PHD"/>
</dbReference>
<dbReference type="Proteomes" id="UP000792457">
    <property type="component" value="Unassembled WGS sequence"/>
</dbReference>
<dbReference type="PROSITE" id="PS50106">
    <property type="entry name" value="PDZ"/>
    <property type="match status" value="1"/>
</dbReference>
<dbReference type="EMBL" id="KZ308609">
    <property type="protein sequence ID" value="KAG8232283.1"/>
    <property type="molecule type" value="Genomic_DNA"/>
</dbReference>
<dbReference type="GO" id="GO:0008270">
    <property type="term" value="F:zinc ion binding"/>
    <property type="evidence" value="ECO:0007669"/>
    <property type="project" value="UniProtKB-KW"/>
</dbReference>
<feature type="domain" description="RING-type" evidence="6">
    <location>
        <begin position="108"/>
        <end position="142"/>
    </location>
</feature>
<dbReference type="InterPro" id="IPR001478">
    <property type="entry name" value="PDZ"/>
</dbReference>
<evidence type="ECO:0000256" key="2">
    <source>
        <dbReference type="ARBA" id="ARBA00022771"/>
    </source>
</evidence>
<feature type="region of interest" description="Disordered" evidence="5">
    <location>
        <begin position="170"/>
        <end position="200"/>
    </location>
</feature>
<dbReference type="PANTHER" id="PTHR45877:SF2">
    <property type="entry name" value="E3 UBIQUITIN-PROTEIN LIGASE SINA-RELATED"/>
    <property type="match status" value="1"/>
</dbReference>
<proteinExistence type="predicted"/>
<feature type="compositionally biased region" description="Polar residues" evidence="5">
    <location>
        <begin position="183"/>
        <end position="194"/>
    </location>
</feature>
<keyword evidence="1" id="KW-0479">Metal-binding</keyword>
<dbReference type="Gene3D" id="2.30.42.10">
    <property type="match status" value="1"/>
</dbReference>
<reference evidence="8" key="1">
    <citation type="submission" date="2013-04" db="EMBL/GenBank/DDBJ databases">
        <authorList>
            <person name="Qu J."/>
            <person name="Murali S.C."/>
            <person name="Bandaranaike D."/>
            <person name="Bellair M."/>
            <person name="Blankenburg K."/>
            <person name="Chao H."/>
            <person name="Dinh H."/>
            <person name="Doddapaneni H."/>
            <person name="Downs B."/>
            <person name="Dugan-Rocha S."/>
            <person name="Elkadiri S."/>
            <person name="Gnanaolivu R.D."/>
            <person name="Hernandez B."/>
            <person name="Javaid M."/>
            <person name="Jayaseelan J.C."/>
            <person name="Lee S."/>
            <person name="Li M."/>
            <person name="Ming W."/>
            <person name="Munidasa M."/>
            <person name="Muniz J."/>
            <person name="Nguyen L."/>
            <person name="Ongeri F."/>
            <person name="Osuji N."/>
            <person name="Pu L.-L."/>
            <person name="Puazo M."/>
            <person name="Qu C."/>
            <person name="Quiroz J."/>
            <person name="Raj R."/>
            <person name="Weissenberger G."/>
            <person name="Xin Y."/>
            <person name="Zou X."/>
            <person name="Han Y."/>
            <person name="Richards S."/>
            <person name="Worley K."/>
            <person name="Muzny D."/>
            <person name="Gibbs R."/>
        </authorList>
    </citation>
    <scope>NUCLEOTIDE SEQUENCE</scope>
    <source>
        <strain evidence="8">Sampled in the wild</strain>
    </source>
</reference>
<evidence type="ECO:0000313" key="9">
    <source>
        <dbReference type="Proteomes" id="UP000792457"/>
    </source>
</evidence>
<evidence type="ECO:0000313" key="8">
    <source>
        <dbReference type="EMBL" id="KAG8232283.1"/>
    </source>
</evidence>
<dbReference type="OrthoDB" id="10009200at2759"/>
<dbReference type="InterPro" id="IPR049548">
    <property type="entry name" value="Sina-like_RING"/>
</dbReference>